<evidence type="ECO:0000256" key="4">
    <source>
        <dbReference type="ARBA" id="ARBA00022989"/>
    </source>
</evidence>
<keyword evidence="4 6" id="KW-1133">Transmembrane helix</keyword>
<dbReference type="AlphaFoldDB" id="A0A840A2R9"/>
<name>A0A840A2R9_9CAUL</name>
<comment type="subcellular location">
    <subcellularLocation>
        <location evidence="1">Cell membrane</location>
        <topology evidence="1">Multi-pass membrane protein</topology>
    </subcellularLocation>
</comment>
<sequence>MIGVFQPVWGGGKRVRMSEREERTAWDRAVGIFWRAAPWVGLIAMTELWRRSRQRVSGRLSVDVIATPAAFEKAEPRRGRVAHGPHAIPPKGWKDIAWRTYQEIGRDRLPSVAGGVTFYTLLALFPAMGVFVSLYGLIADVAAVQQQLASMATVFPAEVINIVGEQMLRLADRPSATLSVAFVVSLLLSVWSSNAGMKALFDGLNVAYDEKEKRNFFSRSLLTYVFTFGALLFLVVMTAVLVAAPIAFEYLGLNELAVVWIPLRWLILLAMAAGAFCVIYRYGPCRARAKWSWVTVGAVLAAAFWLLGSLGFSWYLNNIAHYDVTYGSLGAVVAFMTWIWFSVMVVLLGAEINAEIEHQTALDTTIGPEKPMGERGAAMADSVGLAFHLDVSKITNKAVSDSLRQADRVRRALRR</sequence>
<dbReference type="Proteomes" id="UP000530564">
    <property type="component" value="Unassembled WGS sequence"/>
</dbReference>
<feature type="transmembrane region" description="Helical" evidence="6">
    <location>
        <begin position="291"/>
        <end position="316"/>
    </location>
</feature>
<dbReference type="GO" id="GO:0005886">
    <property type="term" value="C:plasma membrane"/>
    <property type="evidence" value="ECO:0007669"/>
    <property type="project" value="UniProtKB-SubCell"/>
</dbReference>
<gene>
    <name evidence="7" type="ORF">GGQ61_002529</name>
</gene>
<evidence type="ECO:0000256" key="6">
    <source>
        <dbReference type="SAM" id="Phobius"/>
    </source>
</evidence>
<accession>A0A840A2R9</accession>
<keyword evidence="2" id="KW-1003">Cell membrane</keyword>
<keyword evidence="5 6" id="KW-0472">Membrane</keyword>
<keyword evidence="8" id="KW-1185">Reference proteome</keyword>
<evidence type="ECO:0000256" key="2">
    <source>
        <dbReference type="ARBA" id="ARBA00022475"/>
    </source>
</evidence>
<dbReference type="PANTHER" id="PTHR30213:SF0">
    <property type="entry name" value="UPF0761 MEMBRANE PROTEIN YIHY"/>
    <property type="match status" value="1"/>
</dbReference>
<evidence type="ECO:0000256" key="1">
    <source>
        <dbReference type="ARBA" id="ARBA00004651"/>
    </source>
</evidence>
<dbReference type="EMBL" id="JACIDK010000003">
    <property type="protein sequence ID" value="MBB3891801.1"/>
    <property type="molecule type" value="Genomic_DNA"/>
</dbReference>
<evidence type="ECO:0000256" key="3">
    <source>
        <dbReference type="ARBA" id="ARBA00022692"/>
    </source>
</evidence>
<keyword evidence="3 6" id="KW-0812">Transmembrane</keyword>
<organism evidence="7 8">
    <name type="scientific">Phenylobacterium haematophilum</name>
    <dbReference type="NCBI Taxonomy" id="98513"/>
    <lineage>
        <taxon>Bacteria</taxon>
        <taxon>Pseudomonadati</taxon>
        <taxon>Pseudomonadota</taxon>
        <taxon>Alphaproteobacteria</taxon>
        <taxon>Caulobacterales</taxon>
        <taxon>Caulobacteraceae</taxon>
        <taxon>Phenylobacterium</taxon>
    </lineage>
</organism>
<dbReference type="RefSeq" id="WP_246370818.1">
    <property type="nucleotide sequence ID" value="NZ_JACIDK010000003.1"/>
</dbReference>
<feature type="transmembrane region" description="Helical" evidence="6">
    <location>
        <begin position="328"/>
        <end position="350"/>
    </location>
</feature>
<dbReference type="PANTHER" id="PTHR30213">
    <property type="entry name" value="INNER MEMBRANE PROTEIN YHJD"/>
    <property type="match status" value="1"/>
</dbReference>
<feature type="transmembrane region" description="Helical" evidence="6">
    <location>
        <begin position="221"/>
        <end position="247"/>
    </location>
</feature>
<evidence type="ECO:0000313" key="8">
    <source>
        <dbReference type="Proteomes" id="UP000530564"/>
    </source>
</evidence>
<feature type="transmembrane region" description="Helical" evidence="6">
    <location>
        <begin position="116"/>
        <end position="138"/>
    </location>
</feature>
<comment type="caution">
    <text evidence="7">The sequence shown here is derived from an EMBL/GenBank/DDBJ whole genome shotgun (WGS) entry which is preliminary data.</text>
</comment>
<dbReference type="Pfam" id="PF03631">
    <property type="entry name" value="Virul_fac_BrkB"/>
    <property type="match status" value="1"/>
</dbReference>
<feature type="transmembrane region" description="Helical" evidence="6">
    <location>
        <begin position="259"/>
        <end position="279"/>
    </location>
</feature>
<protein>
    <submittedName>
        <fullName evidence="7">Membrane protein</fullName>
    </submittedName>
</protein>
<proteinExistence type="predicted"/>
<evidence type="ECO:0000256" key="5">
    <source>
        <dbReference type="ARBA" id="ARBA00023136"/>
    </source>
</evidence>
<reference evidence="7 8" key="1">
    <citation type="submission" date="2020-08" db="EMBL/GenBank/DDBJ databases">
        <title>Genomic Encyclopedia of Type Strains, Phase IV (KMG-IV): sequencing the most valuable type-strain genomes for metagenomic binning, comparative biology and taxonomic classification.</title>
        <authorList>
            <person name="Goeker M."/>
        </authorList>
    </citation>
    <scope>NUCLEOTIDE SEQUENCE [LARGE SCALE GENOMIC DNA]</scope>
    <source>
        <strain evidence="7 8">DSM 21793</strain>
    </source>
</reference>
<evidence type="ECO:0000313" key="7">
    <source>
        <dbReference type="EMBL" id="MBB3891801.1"/>
    </source>
</evidence>
<dbReference type="NCBIfam" id="TIGR00765">
    <property type="entry name" value="yihY_not_rbn"/>
    <property type="match status" value="1"/>
</dbReference>
<dbReference type="InterPro" id="IPR017039">
    <property type="entry name" value="Virul_fac_BrkB"/>
</dbReference>